<dbReference type="RefSeq" id="WP_097322012.1">
    <property type="nucleotide sequence ID" value="NZ_OBDY01000009.1"/>
</dbReference>
<dbReference type="AlphaFoldDB" id="A0A285IMS0"/>
<protein>
    <submittedName>
        <fullName evidence="1">Uncharacterized protein</fullName>
    </submittedName>
</protein>
<reference evidence="1 2" key="1">
    <citation type="submission" date="2017-09" db="EMBL/GenBank/DDBJ databases">
        <authorList>
            <person name="Ehlers B."/>
            <person name="Leendertz F.H."/>
        </authorList>
    </citation>
    <scope>NUCLEOTIDE SEQUENCE [LARGE SCALE GENOMIC DNA]</scope>
    <source>
        <strain evidence="1 2">CGMCC 4.6857</strain>
    </source>
</reference>
<accession>A0A285IMS0</accession>
<sequence length="606" mass="67216">MQIQPRQQLLDIWRSTIEASIRDGRWHPDGGNSISDAEQLLCLMSPATKLERLQLSRPDAISPDIEEALRDLGDVIRIPQNLMTILNDYVDRYTKDGTPIFPGGSYFHSDSGELSAEQQNWDVVESYAVSVTLMVAVNAFTRDYRRVARPSVLDHIDILEAKASKRLTAAMVGLLRSFSVNVFSMDVDMGTHLMRTVNQSRQRPDQASERLREALKEVIARLRDDLSIGIGMVKAEELEDPRWLFECGWSWGVVRGASPIETNANIGVQGEGIAENAPYLYFTAVAMDAVQALAAERTRLPGRLDAEQLRLAQQLRARSELVRMYWATIATFDSEGAWPIEDIPWKTTDGRESEYYSLLVVGLVMSQMATETAGDDGLRRVLNVLDRLAERSRITARVTGDDFSGVEIHHPGVSFPLVGSKTKSGPLLEWTFVDMAPVLLGRTIELAAMMPSGDLRRRANDLADKIWAHLARRRLRGDVGEGLWDSPSGVFAQAAGAERLSWAYTKRVVDCLIAAAHNISTRLKPDQEIGDLAMSLLDEAEQLHDLELLNSSARPGSPARATLDQLGSQLRAARENLLERPGVSAAYTYSVLLELGRLEAARRAGS</sequence>
<dbReference type="NCBIfam" id="NF040567">
    <property type="entry name" value="SCO2524_fam"/>
    <property type="match status" value="1"/>
</dbReference>
<proteinExistence type="predicted"/>
<dbReference type="Proteomes" id="UP000219612">
    <property type="component" value="Unassembled WGS sequence"/>
</dbReference>
<name>A0A285IMS0_9ACTN</name>
<dbReference type="InterPro" id="IPR049777">
    <property type="entry name" value="SCO2524-like"/>
</dbReference>
<evidence type="ECO:0000313" key="2">
    <source>
        <dbReference type="Proteomes" id="UP000219612"/>
    </source>
</evidence>
<dbReference type="OrthoDB" id="3311648at2"/>
<organism evidence="1 2">
    <name type="scientific">Paractinoplanes atraurantiacus</name>
    <dbReference type="NCBI Taxonomy" id="1036182"/>
    <lineage>
        <taxon>Bacteria</taxon>
        <taxon>Bacillati</taxon>
        <taxon>Actinomycetota</taxon>
        <taxon>Actinomycetes</taxon>
        <taxon>Micromonosporales</taxon>
        <taxon>Micromonosporaceae</taxon>
        <taxon>Paractinoplanes</taxon>
    </lineage>
</organism>
<evidence type="ECO:0000313" key="1">
    <source>
        <dbReference type="EMBL" id="SNY49027.1"/>
    </source>
</evidence>
<keyword evidence="2" id="KW-1185">Reference proteome</keyword>
<dbReference type="EMBL" id="OBDY01000009">
    <property type="protein sequence ID" value="SNY49027.1"/>
    <property type="molecule type" value="Genomic_DNA"/>
</dbReference>
<gene>
    <name evidence="1" type="ORF">SAMN05421748_109191</name>
</gene>